<gene>
    <name evidence="3" type="ORF">ACFQGB_01975</name>
</gene>
<accession>A0ABD5VBR2</accession>
<sequence length="155" mass="16028">MTDIRGLLTDDDAVSPVIGVILMVAVTVVLSAAIGAFVLDIGNAVTEQQPNAVIEFEFDIASGGGTDDAVILRHNGGDELATSTLRVTVDGAIAWEDGSSVGGFTTGAGTDWNDGVTSGDELRIEEDTANIKESSSVQLVWQEGQRSSIIASTDS</sequence>
<evidence type="ECO:0000313" key="3">
    <source>
        <dbReference type="EMBL" id="MFC6951620.1"/>
    </source>
</evidence>
<dbReference type="EMBL" id="JBHSXN010000001">
    <property type="protein sequence ID" value="MFC6951620.1"/>
    <property type="molecule type" value="Genomic_DNA"/>
</dbReference>
<name>A0ABD5VBR2_9EURY</name>
<comment type="caution">
    <text evidence="3">The sequence shown here is derived from an EMBL/GenBank/DDBJ whole genome shotgun (WGS) entry which is preliminary data.</text>
</comment>
<evidence type="ECO:0000313" key="4">
    <source>
        <dbReference type="Proteomes" id="UP001596395"/>
    </source>
</evidence>
<dbReference type="InterPro" id="IPR012859">
    <property type="entry name" value="Pilin_N_archaeal"/>
</dbReference>
<dbReference type="RefSeq" id="WP_336348643.1">
    <property type="nucleotide sequence ID" value="NZ_JAZAQL010000001.1"/>
</dbReference>
<feature type="domain" description="Archaeal Type IV pilin N-terminal" evidence="2">
    <location>
        <begin position="12"/>
        <end position="92"/>
    </location>
</feature>
<keyword evidence="4" id="KW-1185">Reference proteome</keyword>
<keyword evidence="1" id="KW-1133">Transmembrane helix</keyword>
<dbReference type="NCBIfam" id="TIGR02537">
    <property type="entry name" value="arch_flag_Nterm"/>
    <property type="match status" value="1"/>
</dbReference>
<evidence type="ECO:0000259" key="2">
    <source>
        <dbReference type="Pfam" id="PF07790"/>
    </source>
</evidence>
<dbReference type="InterPro" id="IPR013373">
    <property type="entry name" value="Flagellin/pilin_N_arc"/>
</dbReference>
<dbReference type="Pfam" id="PF07790">
    <property type="entry name" value="Pilin_N"/>
    <property type="match status" value="1"/>
</dbReference>
<proteinExistence type="predicted"/>
<feature type="transmembrane region" description="Helical" evidence="1">
    <location>
        <begin position="17"/>
        <end position="39"/>
    </location>
</feature>
<organism evidence="3 4">
    <name type="scientific">Halorubellus litoreus</name>
    <dbReference type="NCBI Taxonomy" id="755308"/>
    <lineage>
        <taxon>Archaea</taxon>
        <taxon>Methanobacteriati</taxon>
        <taxon>Methanobacteriota</taxon>
        <taxon>Stenosarchaea group</taxon>
        <taxon>Halobacteria</taxon>
        <taxon>Halobacteriales</taxon>
        <taxon>Halorubellaceae</taxon>
        <taxon>Halorubellus</taxon>
    </lineage>
</organism>
<reference evidence="3 4" key="1">
    <citation type="journal article" date="2019" name="Int. J. Syst. Evol. Microbiol.">
        <title>The Global Catalogue of Microorganisms (GCM) 10K type strain sequencing project: providing services to taxonomists for standard genome sequencing and annotation.</title>
        <authorList>
            <consortium name="The Broad Institute Genomics Platform"/>
            <consortium name="The Broad Institute Genome Sequencing Center for Infectious Disease"/>
            <person name="Wu L."/>
            <person name="Ma J."/>
        </authorList>
    </citation>
    <scope>NUCLEOTIDE SEQUENCE [LARGE SCALE GENOMIC DNA]</scope>
    <source>
        <strain evidence="3 4">GX26</strain>
    </source>
</reference>
<protein>
    <submittedName>
        <fullName evidence="3">Type IV pilin N-terminal domain-containing protein</fullName>
    </submittedName>
</protein>
<keyword evidence="1" id="KW-0472">Membrane</keyword>
<dbReference type="PANTHER" id="PTHR38138:SF1">
    <property type="entry name" value="ARCHAEAL TYPE IV PILIN N-TERMINAL DOMAIN-CONTAINING PROTEIN"/>
    <property type="match status" value="1"/>
</dbReference>
<dbReference type="AlphaFoldDB" id="A0ABD5VBR2"/>
<evidence type="ECO:0000256" key="1">
    <source>
        <dbReference type="SAM" id="Phobius"/>
    </source>
</evidence>
<dbReference type="Proteomes" id="UP001596395">
    <property type="component" value="Unassembled WGS sequence"/>
</dbReference>
<dbReference type="PANTHER" id="PTHR38138">
    <property type="entry name" value="VNG6441H"/>
    <property type="match status" value="1"/>
</dbReference>
<keyword evidence="1" id="KW-0812">Transmembrane</keyword>